<protein>
    <submittedName>
        <fullName evidence="2">Uncharacterized protein</fullName>
    </submittedName>
</protein>
<feature type="region of interest" description="Disordered" evidence="1">
    <location>
        <begin position="1"/>
        <end position="64"/>
    </location>
</feature>
<organism evidence="2 3">
    <name type="scientific">Pristionchus pacificus</name>
    <name type="common">Parasitic nematode worm</name>
    <dbReference type="NCBI Taxonomy" id="54126"/>
    <lineage>
        <taxon>Eukaryota</taxon>
        <taxon>Metazoa</taxon>
        <taxon>Ecdysozoa</taxon>
        <taxon>Nematoda</taxon>
        <taxon>Chromadorea</taxon>
        <taxon>Rhabditida</taxon>
        <taxon>Rhabditina</taxon>
        <taxon>Diplogasteromorpha</taxon>
        <taxon>Diplogasteroidea</taxon>
        <taxon>Neodiplogasteridae</taxon>
        <taxon>Pristionchus</taxon>
    </lineage>
</organism>
<accession>A0A8R1YXS6</accession>
<sequence>MCFPSKKEHHPKERRRKKDGHHYNEQPLPPGVHGGQPGGPDDSGKEREEDPTVAEAPDHMPECDLEPFSWRRQHFTADQLMRNVDRTMYPTHPTHRTMNHTTPKLLPEFELKNKQKAIELLVEVLHAIANWAINCERISYETERNARCEETKDITTVTNNNAVY</sequence>
<evidence type="ECO:0000256" key="1">
    <source>
        <dbReference type="SAM" id="MobiDB-lite"/>
    </source>
</evidence>
<gene>
    <name evidence="2" type="primary">WBGene00276351</name>
</gene>
<reference evidence="3" key="1">
    <citation type="journal article" date="2008" name="Nat. Genet.">
        <title>The Pristionchus pacificus genome provides a unique perspective on nematode lifestyle and parasitism.</title>
        <authorList>
            <person name="Dieterich C."/>
            <person name="Clifton S.W."/>
            <person name="Schuster L.N."/>
            <person name="Chinwalla A."/>
            <person name="Delehaunty K."/>
            <person name="Dinkelacker I."/>
            <person name="Fulton L."/>
            <person name="Fulton R."/>
            <person name="Godfrey J."/>
            <person name="Minx P."/>
            <person name="Mitreva M."/>
            <person name="Roeseler W."/>
            <person name="Tian H."/>
            <person name="Witte H."/>
            <person name="Yang S.P."/>
            <person name="Wilson R.K."/>
            <person name="Sommer R.J."/>
        </authorList>
    </citation>
    <scope>NUCLEOTIDE SEQUENCE [LARGE SCALE GENOMIC DNA]</scope>
    <source>
        <strain evidence="3">PS312</strain>
    </source>
</reference>
<dbReference type="EnsemblMetazoa" id="PPA37982.1">
    <property type="protein sequence ID" value="PPA37982.1"/>
    <property type="gene ID" value="WBGene00276351"/>
</dbReference>
<feature type="compositionally biased region" description="Basic residues" evidence="1">
    <location>
        <begin position="7"/>
        <end position="20"/>
    </location>
</feature>
<dbReference type="Proteomes" id="UP000005239">
    <property type="component" value="Unassembled WGS sequence"/>
</dbReference>
<reference evidence="2" key="2">
    <citation type="submission" date="2022-06" db="UniProtKB">
        <authorList>
            <consortium name="EnsemblMetazoa"/>
        </authorList>
    </citation>
    <scope>IDENTIFICATION</scope>
    <source>
        <strain evidence="2">PS312</strain>
    </source>
</reference>
<keyword evidence="3" id="KW-1185">Reference proteome</keyword>
<evidence type="ECO:0000313" key="3">
    <source>
        <dbReference type="Proteomes" id="UP000005239"/>
    </source>
</evidence>
<proteinExistence type="predicted"/>
<evidence type="ECO:0000313" key="2">
    <source>
        <dbReference type="EnsemblMetazoa" id="PPA37982.1"/>
    </source>
</evidence>
<feature type="compositionally biased region" description="Basic and acidic residues" evidence="1">
    <location>
        <begin position="42"/>
        <end position="62"/>
    </location>
</feature>
<name>A0A8R1YXS6_PRIPA</name>
<dbReference type="AlphaFoldDB" id="A0A8R1YXS6"/>